<feature type="transmembrane region" description="Helical" evidence="8">
    <location>
        <begin position="72"/>
        <end position="91"/>
    </location>
</feature>
<evidence type="ECO:0000256" key="7">
    <source>
        <dbReference type="ARBA" id="ARBA00023136"/>
    </source>
</evidence>
<dbReference type="EMBL" id="CP158299">
    <property type="protein sequence ID" value="XBV85716.1"/>
    <property type="molecule type" value="Genomic_DNA"/>
</dbReference>
<keyword evidence="3" id="KW-1003">Cell membrane</keyword>
<dbReference type="InterPro" id="IPR036259">
    <property type="entry name" value="MFS_trans_sf"/>
</dbReference>
<dbReference type="PROSITE" id="PS50850">
    <property type="entry name" value="MFS"/>
    <property type="match status" value="1"/>
</dbReference>
<dbReference type="RefSeq" id="WP_350243757.1">
    <property type="nucleotide sequence ID" value="NZ_CP158299.1"/>
</dbReference>
<reference evidence="10" key="1">
    <citation type="submission" date="2024-06" db="EMBL/GenBank/DDBJ databases">
        <title>Draft Genome Sequence of Deinococcus sonorensis Type Strain KR-87, a Biofilm Producing Representative of the Genus Deinococcus.</title>
        <authorList>
            <person name="Boren L.S."/>
            <person name="Grosso R.A."/>
            <person name="Hugenberg-Cox A.N."/>
            <person name="Hill J.T.E."/>
            <person name="Albert C.M."/>
            <person name="Tuohy J.M."/>
        </authorList>
    </citation>
    <scope>NUCLEOTIDE SEQUENCE</scope>
    <source>
        <strain evidence="10">KR-87</strain>
    </source>
</reference>
<feature type="transmembrane region" description="Helical" evidence="8">
    <location>
        <begin position="210"/>
        <end position="232"/>
    </location>
</feature>
<gene>
    <name evidence="10" type="ORF">ABOD76_05260</name>
</gene>
<feature type="transmembrane region" description="Helical" evidence="8">
    <location>
        <begin position="238"/>
        <end position="262"/>
    </location>
</feature>
<feature type="transmembrane region" description="Helical" evidence="8">
    <location>
        <begin position="274"/>
        <end position="293"/>
    </location>
</feature>
<keyword evidence="5 8" id="KW-0812">Transmembrane</keyword>
<feature type="transmembrane region" description="Helical" evidence="8">
    <location>
        <begin position="332"/>
        <end position="357"/>
    </location>
</feature>
<feature type="transmembrane region" description="Helical" evidence="8">
    <location>
        <begin position="97"/>
        <end position="122"/>
    </location>
</feature>
<dbReference type="GO" id="GO:0005886">
    <property type="term" value="C:plasma membrane"/>
    <property type="evidence" value="ECO:0007669"/>
    <property type="project" value="UniProtKB-SubCell"/>
</dbReference>
<feature type="transmembrane region" description="Helical" evidence="8">
    <location>
        <begin position="299"/>
        <end position="320"/>
    </location>
</feature>
<feature type="transmembrane region" description="Helical" evidence="8">
    <location>
        <begin position="134"/>
        <end position="157"/>
    </location>
</feature>
<feature type="domain" description="Major facilitator superfamily (MFS) profile" evidence="9">
    <location>
        <begin position="209"/>
        <end position="394"/>
    </location>
</feature>
<dbReference type="Gene3D" id="1.20.1250.20">
    <property type="entry name" value="MFS general substrate transporter like domains"/>
    <property type="match status" value="1"/>
</dbReference>
<dbReference type="PANTHER" id="PTHR23522">
    <property type="entry name" value="BLL5896 PROTEIN"/>
    <property type="match status" value="1"/>
</dbReference>
<comment type="subcellular location">
    <subcellularLocation>
        <location evidence="1">Cell inner membrane</location>
        <topology evidence="1">Multi-pass membrane protein</topology>
    </subcellularLocation>
</comment>
<evidence type="ECO:0000259" key="9">
    <source>
        <dbReference type="PROSITE" id="PS50850"/>
    </source>
</evidence>
<keyword evidence="2" id="KW-0813">Transport</keyword>
<evidence type="ECO:0000256" key="6">
    <source>
        <dbReference type="ARBA" id="ARBA00022989"/>
    </source>
</evidence>
<dbReference type="AlphaFoldDB" id="A0AAU7UB83"/>
<evidence type="ECO:0000256" key="1">
    <source>
        <dbReference type="ARBA" id="ARBA00004429"/>
    </source>
</evidence>
<keyword evidence="4" id="KW-0997">Cell inner membrane</keyword>
<feature type="transmembrane region" description="Helical" evidence="8">
    <location>
        <begin position="163"/>
        <end position="183"/>
    </location>
</feature>
<dbReference type="PANTHER" id="PTHR23522:SF10">
    <property type="entry name" value="3-PHENYLPROPIONIC ACID TRANSPORTER-RELATED"/>
    <property type="match status" value="1"/>
</dbReference>
<dbReference type="InterPro" id="IPR020846">
    <property type="entry name" value="MFS_dom"/>
</dbReference>
<dbReference type="KEGG" id="dsc:ABOD76_05260"/>
<keyword evidence="6 8" id="KW-1133">Transmembrane helix</keyword>
<evidence type="ECO:0000256" key="3">
    <source>
        <dbReference type="ARBA" id="ARBA00022475"/>
    </source>
</evidence>
<evidence type="ECO:0000256" key="8">
    <source>
        <dbReference type="SAM" id="Phobius"/>
    </source>
</evidence>
<evidence type="ECO:0000256" key="4">
    <source>
        <dbReference type="ARBA" id="ARBA00022519"/>
    </source>
</evidence>
<name>A0AAU7UB83_9DEIO</name>
<evidence type="ECO:0000313" key="10">
    <source>
        <dbReference type="EMBL" id="XBV85716.1"/>
    </source>
</evidence>
<proteinExistence type="predicted"/>
<sequence>MLPWTAPLTVLRLVLLLMASEFVRTGLLVSYLPLVGREFQLSPAAVGLIFSVHYLADALAKGPIGLLTHRRGLGAVLLLASGLGLLLLTLLPQQPGVVPLALLSAVWGLCYAALWPGVMAAAQHYARPGRTARALAIASVSVAPAIGLGLLGVGQLMQRRPELAPGVLLGMQLLATLLALSLARLRLPAVAPEGMAAGALVRGRERWGRVAGLLPAAFAQTLAPGLLATVFYPLLASLGLHLSALIVPALLGVLLGLGSLWAAGRLADRLHPRAALTPGLLLLALTFFVAGLPGLPDRLLLVTALGGLGYGAFIAGWNGLVGHTLPPEYRAAAWGTVMAVEALGYAIGPVLGGVMWAEYGQLGVFWLGTAVLLLVQGYYLWPGRAVVRRASAEP</sequence>
<evidence type="ECO:0000256" key="2">
    <source>
        <dbReference type="ARBA" id="ARBA00022448"/>
    </source>
</evidence>
<keyword evidence="7 8" id="KW-0472">Membrane</keyword>
<feature type="transmembrane region" description="Helical" evidence="8">
    <location>
        <begin position="41"/>
        <end position="60"/>
    </location>
</feature>
<dbReference type="Pfam" id="PF07690">
    <property type="entry name" value="MFS_1"/>
    <property type="match status" value="1"/>
</dbReference>
<accession>A0AAU7UB83</accession>
<dbReference type="GO" id="GO:0022857">
    <property type="term" value="F:transmembrane transporter activity"/>
    <property type="evidence" value="ECO:0007669"/>
    <property type="project" value="InterPro"/>
</dbReference>
<dbReference type="InterPro" id="IPR011701">
    <property type="entry name" value="MFS"/>
</dbReference>
<dbReference type="SUPFAM" id="SSF103473">
    <property type="entry name" value="MFS general substrate transporter"/>
    <property type="match status" value="1"/>
</dbReference>
<evidence type="ECO:0000256" key="5">
    <source>
        <dbReference type="ARBA" id="ARBA00022692"/>
    </source>
</evidence>
<protein>
    <submittedName>
        <fullName evidence="10">MFS transporter</fullName>
    </submittedName>
</protein>
<feature type="transmembrane region" description="Helical" evidence="8">
    <location>
        <begin position="363"/>
        <end position="381"/>
    </location>
</feature>
<organism evidence="10">
    <name type="scientific">Deinococcus sonorensis KR-87</name>
    <dbReference type="NCBI Taxonomy" id="694439"/>
    <lineage>
        <taxon>Bacteria</taxon>
        <taxon>Thermotogati</taxon>
        <taxon>Deinococcota</taxon>
        <taxon>Deinococci</taxon>
        <taxon>Deinococcales</taxon>
        <taxon>Deinococcaceae</taxon>
        <taxon>Deinococcus</taxon>
    </lineage>
</organism>